<dbReference type="GO" id="GO:0004222">
    <property type="term" value="F:metalloendopeptidase activity"/>
    <property type="evidence" value="ECO:0007669"/>
    <property type="project" value="InterPro"/>
</dbReference>
<gene>
    <name evidence="8" type="ORF">Bdt_1063</name>
</gene>
<keyword evidence="2" id="KW-0479">Metal-binding</keyword>
<keyword evidence="5 6" id="KW-0482">Metalloprotease</keyword>
<evidence type="ECO:0000256" key="3">
    <source>
        <dbReference type="ARBA" id="ARBA00022801"/>
    </source>
</evidence>
<organism evidence="8 9">
    <name type="scientific">Bdellovibrio bacteriovorus str. Tiberius</name>
    <dbReference type="NCBI Taxonomy" id="1069642"/>
    <lineage>
        <taxon>Bacteria</taxon>
        <taxon>Pseudomonadati</taxon>
        <taxon>Bdellovibrionota</taxon>
        <taxon>Bdellovibrionia</taxon>
        <taxon>Bdellovibrionales</taxon>
        <taxon>Pseudobdellovibrionaceae</taxon>
        <taxon>Bdellovibrio</taxon>
    </lineage>
</organism>
<evidence type="ECO:0000256" key="2">
    <source>
        <dbReference type="ARBA" id="ARBA00022723"/>
    </source>
</evidence>
<name>K7YT07_BDEBC</name>
<dbReference type="InterPro" id="IPR001915">
    <property type="entry name" value="Peptidase_M48"/>
</dbReference>
<evidence type="ECO:0000256" key="1">
    <source>
        <dbReference type="ARBA" id="ARBA00022670"/>
    </source>
</evidence>
<dbReference type="Pfam" id="PF01435">
    <property type="entry name" value="Peptidase_M48"/>
    <property type="match status" value="1"/>
</dbReference>
<feature type="domain" description="Peptidase M48" evidence="7">
    <location>
        <begin position="102"/>
        <end position="200"/>
    </location>
</feature>
<evidence type="ECO:0000256" key="6">
    <source>
        <dbReference type="RuleBase" id="RU003983"/>
    </source>
</evidence>
<dbReference type="GO" id="GO:0046872">
    <property type="term" value="F:metal ion binding"/>
    <property type="evidence" value="ECO:0007669"/>
    <property type="project" value="UniProtKB-KW"/>
</dbReference>
<dbReference type="GO" id="GO:0006508">
    <property type="term" value="P:proteolysis"/>
    <property type="evidence" value="ECO:0007669"/>
    <property type="project" value="UniProtKB-KW"/>
</dbReference>
<dbReference type="KEGG" id="bbat:Bdt_1063"/>
<evidence type="ECO:0000256" key="5">
    <source>
        <dbReference type="ARBA" id="ARBA00023049"/>
    </source>
</evidence>
<evidence type="ECO:0000313" key="8">
    <source>
        <dbReference type="EMBL" id="AFY00763.1"/>
    </source>
</evidence>
<reference evidence="8 9" key="1">
    <citation type="journal article" date="2012" name="BMC Genomics">
        <title>Genome analysis of a simultaneously predatory and prey-independent, novel Bdellovibrio bacteriovorus from the River Tiber, supports in silico predictions of both ancient and recent lateral gene transfer from diverse bacteria.</title>
        <authorList>
            <person name="Hobley L."/>
            <person name="Lerner T.R."/>
            <person name="Williams L.E."/>
            <person name="Lambert C."/>
            <person name="Till R."/>
            <person name="Milner D.S."/>
            <person name="Basford S.M."/>
            <person name="Capeness M.J."/>
            <person name="Fenton A.K."/>
            <person name="Atterbury R.J."/>
            <person name="Harris M.A."/>
            <person name="Sockett R.E."/>
        </authorList>
    </citation>
    <scope>NUCLEOTIDE SEQUENCE [LARGE SCALE GENOMIC DNA]</scope>
    <source>
        <strain evidence="8 9">Tiberius</strain>
    </source>
</reference>
<keyword evidence="1 6" id="KW-0645">Protease</keyword>
<dbReference type="AlphaFoldDB" id="K7YT07"/>
<protein>
    <submittedName>
        <fullName evidence="8">Putative protease</fullName>
    </submittedName>
</protein>
<dbReference type="Proteomes" id="UP000010074">
    <property type="component" value="Chromosome"/>
</dbReference>
<keyword evidence="4 6" id="KW-0862">Zinc</keyword>
<comment type="cofactor">
    <cofactor evidence="6">
        <name>Zn(2+)</name>
        <dbReference type="ChEBI" id="CHEBI:29105"/>
    </cofactor>
    <text evidence="6">Binds 1 zinc ion per subunit.</text>
</comment>
<dbReference type="HOGENOM" id="CLU_1084449_0_0_7"/>
<comment type="similarity">
    <text evidence="6">Belongs to the peptidase M48 family.</text>
</comment>
<accession>K7YT07</accession>
<evidence type="ECO:0000259" key="7">
    <source>
        <dbReference type="Pfam" id="PF01435"/>
    </source>
</evidence>
<dbReference type="EMBL" id="CP002930">
    <property type="protein sequence ID" value="AFY00763.1"/>
    <property type="molecule type" value="Genomic_DNA"/>
</dbReference>
<sequence length="256" mass="28705">MLMRYRVIFVVKCVMVVLMAYQARASVSQYVSPDYYLGQLVLGVLKVAAKTGYPQYREVDAPDLKLKVDVALKKIYKYPAYSYRYDNVSISIIEGLEGEPNGFGFGNNIFLTKSLVRSLSLKHLTAVIAHELAHLEKSHNMQRAPLPITTAAYQLKNIYESVKAGTWPRERDLVESMQELLFTSSLAMELQADCIAAKQLEYMNRSGLLNSAEDLNGATSALMGFDITTDQSEDPSAIRARALLNKSYEMDSCDIF</sequence>
<evidence type="ECO:0000313" key="9">
    <source>
        <dbReference type="Proteomes" id="UP000010074"/>
    </source>
</evidence>
<dbReference type="PATRIC" id="fig|1069642.3.peg.1046"/>
<dbReference type="Gene3D" id="3.30.2010.10">
    <property type="entry name" value="Metalloproteases ('zincins'), catalytic domain"/>
    <property type="match status" value="1"/>
</dbReference>
<evidence type="ECO:0000256" key="4">
    <source>
        <dbReference type="ARBA" id="ARBA00022833"/>
    </source>
</evidence>
<keyword evidence="3 6" id="KW-0378">Hydrolase</keyword>
<proteinExistence type="inferred from homology"/>